<dbReference type="GeneID" id="37283215"/>
<keyword evidence="7" id="KW-0548">Nucleotidyltransferase</keyword>
<dbReference type="GO" id="GO:0019134">
    <property type="term" value="F:glucosamine-1-phosphate N-acetyltransferase activity"/>
    <property type="evidence" value="ECO:0007669"/>
    <property type="project" value="UniProtKB-EC"/>
</dbReference>
<evidence type="ECO:0000256" key="8">
    <source>
        <dbReference type="ARBA" id="ARBA00023268"/>
    </source>
</evidence>
<comment type="pathway">
    <text evidence="1">Nucleotide-sugar biosynthesis; UDP-N-acetyl-alpha-D-glucosamine biosynthesis; N-acetyl-alpha-D-glucosamine 1-phosphate from alpha-D-glucosamine 6-phosphate (route II): step 2/2.</text>
</comment>
<evidence type="ECO:0000256" key="4">
    <source>
        <dbReference type="ARBA" id="ARBA00012457"/>
    </source>
</evidence>
<dbReference type="AlphaFoldDB" id="A0A345E267"/>
<dbReference type="InterPro" id="IPR005835">
    <property type="entry name" value="NTP_transferase_dom"/>
</dbReference>
<organism evidence="14 15">
    <name type="scientific">Haloplanus rubicundus</name>
    <dbReference type="NCBI Taxonomy" id="1547898"/>
    <lineage>
        <taxon>Archaea</taxon>
        <taxon>Methanobacteriati</taxon>
        <taxon>Methanobacteriota</taxon>
        <taxon>Stenosarchaea group</taxon>
        <taxon>Halobacteria</taxon>
        <taxon>Halobacteriales</taxon>
        <taxon>Haloferacaceae</taxon>
        <taxon>Haloplanus</taxon>
    </lineage>
</organism>
<dbReference type="Pfam" id="PF25087">
    <property type="entry name" value="GMPPB_C"/>
    <property type="match status" value="1"/>
</dbReference>
<evidence type="ECO:0000313" key="14">
    <source>
        <dbReference type="EMBL" id="AXG06289.1"/>
    </source>
</evidence>
<evidence type="ECO:0000256" key="3">
    <source>
        <dbReference type="ARBA" id="ARBA00012225"/>
    </source>
</evidence>
<evidence type="ECO:0000256" key="9">
    <source>
        <dbReference type="ARBA" id="ARBA00023315"/>
    </source>
</evidence>
<dbReference type="SUPFAM" id="SSF51161">
    <property type="entry name" value="Trimeric LpxA-like enzymes"/>
    <property type="match status" value="1"/>
</dbReference>
<dbReference type="CDD" id="cd04181">
    <property type="entry name" value="NTP_transferase"/>
    <property type="match status" value="1"/>
</dbReference>
<dbReference type="EC" id="2.3.1.157" evidence="3"/>
<gene>
    <name evidence="14" type="ORF">DU500_07480</name>
</gene>
<evidence type="ECO:0000256" key="6">
    <source>
        <dbReference type="ARBA" id="ARBA00022679"/>
    </source>
</evidence>
<evidence type="ECO:0000259" key="12">
    <source>
        <dbReference type="Pfam" id="PF00483"/>
    </source>
</evidence>
<dbReference type="GO" id="GO:0003977">
    <property type="term" value="F:UDP-N-acetylglucosamine diphosphorylase activity"/>
    <property type="evidence" value="ECO:0007669"/>
    <property type="project" value="UniProtKB-EC"/>
</dbReference>
<protein>
    <recommendedName>
        <fullName evidence="5">Bifunctional protein GlmU</fullName>
        <ecNumber evidence="3">2.3.1.157</ecNumber>
        <ecNumber evidence="4">2.7.7.23</ecNumber>
    </recommendedName>
</protein>
<evidence type="ECO:0000256" key="11">
    <source>
        <dbReference type="ARBA" id="ARBA00048493"/>
    </source>
</evidence>
<dbReference type="EC" id="2.7.7.23" evidence="4"/>
<dbReference type="InterPro" id="IPR011004">
    <property type="entry name" value="Trimer_LpxA-like_sf"/>
</dbReference>
<keyword evidence="9" id="KW-0012">Acyltransferase</keyword>
<evidence type="ECO:0000256" key="5">
    <source>
        <dbReference type="ARBA" id="ARBA00013414"/>
    </source>
</evidence>
<evidence type="ECO:0000256" key="10">
    <source>
        <dbReference type="ARBA" id="ARBA00048247"/>
    </source>
</evidence>
<keyword evidence="15" id="KW-1185">Reference proteome</keyword>
<proteinExistence type="predicted"/>
<reference evidence="14 15" key="1">
    <citation type="submission" date="2018-07" db="EMBL/GenBank/DDBJ databases">
        <title>Genome sequences of Haloplanus sp. CBA1113.</title>
        <authorList>
            <person name="Kim Y.B."/>
            <person name="Roh S.W."/>
        </authorList>
    </citation>
    <scope>NUCLEOTIDE SEQUENCE [LARGE SCALE GENOMIC DNA]</scope>
    <source>
        <strain evidence="14 15">CBA1113</strain>
    </source>
</reference>
<evidence type="ECO:0000256" key="2">
    <source>
        <dbReference type="ARBA" id="ARBA00005208"/>
    </source>
</evidence>
<dbReference type="KEGG" id="haj:DU500_07480"/>
<dbReference type="Pfam" id="PF00483">
    <property type="entry name" value="NTP_transferase"/>
    <property type="match status" value="1"/>
</dbReference>
<dbReference type="OrthoDB" id="15372at2157"/>
<dbReference type="Gene3D" id="2.160.10.10">
    <property type="entry name" value="Hexapeptide repeat proteins"/>
    <property type="match status" value="1"/>
</dbReference>
<evidence type="ECO:0000313" key="15">
    <source>
        <dbReference type="Proteomes" id="UP000253273"/>
    </source>
</evidence>
<dbReference type="InterPro" id="IPR056729">
    <property type="entry name" value="GMPPB_C"/>
</dbReference>
<feature type="domain" description="Mannose-1-phosphate guanyltransferase C-terminal" evidence="13">
    <location>
        <begin position="253"/>
        <end position="369"/>
    </location>
</feature>
<dbReference type="EMBL" id="CP031150">
    <property type="protein sequence ID" value="AXG06289.1"/>
    <property type="molecule type" value="Genomic_DNA"/>
</dbReference>
<keyword evidence="6 14" id="KW-0808">Transferase</keyword>
<accession>A0A345E267</accession>
<sequence>MKAIVLAAGKGQRLWPLTENRPKPMLPVANRPILEHIVDALMQTSVTEVILVVGSNRDRIQSHFEDSYGHLDISYVVQESQLGTGHALLQTESYLGDSFVALNGDRVIDASVIDAVIERQQETDEPVMAITRVGQPDRYGVVELEGQTVIGLEEQPHPNHTKSDYINAGVYAFDPEIFAAIRRIETHGEQALTNALTTFIDDRRLEAVRYQGTWLDVSEPWDLLAVNNALLGTERSEDIISESATIDTSAVVKNPVAIGEDTVIHPQATVLGGVSLGDNVSIGAGAILKNTILLSDVTINSGTVMTDCIVGANTTLGPNTTVEGGRADVVLSETIHHDVTLGGLIGDNVAGGGNVTITPGTIVGNNATLDSGTYVSGRIEDSSHVQRG</sequence>
<evidence type="ECO:0000259" key="13">
    <source>
        <dbReference type="Pfam" id="PF25087"/>
    </source>
</evidence>
<comment type="catalytic activity">
    <reaction evidence="10">
        <text>alpha-D-glucosamine 1-phosphate + acetyl-CoA = N-acetyl-alpha-D-glucosamine 1-phosphate + CoA + H(+)</text>
        <dbReference type="Rhea" id="RHEA:13725"/>
        <dbReference type="ChEBI" id="CHEBI:15378"/>
        <dbReference type="ChEBI" id="CHEBI:57287"/>
        <dbReference type="ChEBI" id="CHEBI:57288"/>
        <dbReference type="ChEBI" id="CHEBI:57776"/>
        <dbReference type="ChEBI" id="CHEBI:58516"/>
        <dbReference type="EC" id="2.3.1.157"/>
    </reaction>
</comment>
<dbReference type="PANTHER" id="PTHR43584:SF8">
    <property type="entry name" value="N-ACETYLMURAMATE ALPHA-1-PHOSPHATE URIDYLYLTRANSFERASE"/>
    <property type="match status" value="1"/>
</dbReference>
<comment type="pathway">
    <text evidence="2">Nucleotide-sugar biosynthesis; UDP-N-acetyl-alpha-D-glucosamine biosynthesis; UDP-N-acetyl-alpha-D-glucosamine from N-acetyl-alpha-D-glucosamine 1-phosphate: step 1/1.</text>
</comment>
<dbReference type="PANTHER" id="PTHR43584">
    <property type="entry name" value="NUCLEOTIDYL TRANSFERASE"/>
    <property type="match status" value="1"/>
</dbReference>
<dbReference type="SUPFAM" id="SSF53448">
    <property type="entry name" value="Nucleotide-diphospho-sugar transferases"/>
    <property type="match status" value="1"/>
</dbReference>
<feature type="domain" description="Nucleotidyl transferase" evidence="12">
    <location>
        <begin position="2"/>
        <end position="230"/>
    </location>
</feature>
<name>A0A345E267_9EURY</name>
<dbReference type="InterPro" id="IPR050065">
    <property type="entry name" value="GlmU-like"/>
</dbReference>
<dbReference type="RefSeq" id="WP_114585428.1">
    <property type="nucleotide sequence ID" value="NZ_CP031150.1"/>
</dbReference>
<evidence type="ECO:0000256" key="1">
    <source>
        <dbReference type="ARBA" id="ARBA00005166"/>
    </source>
</evidence>
<dbReference type="Proteomes" id="UP000253273">
    <property type="component" value="Chromosome"/>
</dbReference>
<comment type="catalytic activity">
    <reaction evidence="11">
        <text>N-acetyl-alpha-D-glucosamine 1-phosphate + UTP + H(+) = UDP-N-acetyl-alpha-D-glucosamine + diphosphate</text>
        <dbReference type="Rhea" id="RHEA:13509"/>
        <dbReference type="ChEBI" id="CHEBI:15378"/>
        <dbReference type="ChEBI" id="CHEBI:33019"/>
        <dbReference type="ChEBI" id="CHEBI:46398"/>
        <dbReference type="ChEBI" id="CHEBI:57705"/>
        <dbReference type="ChEBI" id="CHEBI:57776"/>
        <dbReference type="EC" id="2.7.7.23"/>
    </reaction>
</comment>
<dbReference type="Gene3D" id="3.90.550.10">
    <property type="entry name" value="Spore Coat Polysaccharide Biosynthesis Protein SpsA, Chain A"/>
    <property type="match status" value="1"/>
</dbReference>
<keyword evidence="8" id="KW-0511">Multifunctional enzyme</keyword>
<evidence type="ECO:0000256" key="7">
    <source>
        <dbReference type="ARBA" id="ARBA00022695"/>
    </source>
</evidence>
<dbReference type="InterPro" id="IPR029044">
    <property type="entry name" value="Nucleotide-diphossugar_trans"/>
</dbReference>